<organism evidence="2 3">
    <name type="scientific">Penicillium desertorum</name>
    <dbReference type="NCBI Taxonomy" id="1303715"/>
    <lineage>
        <taxon>Eukaryota</taxon>
        <taxon>Fungi</taxon>
        <taxon>Dikarya</taxon>
        <taxon>Ascomycota</taxon>
        <taxon>Pezizomycotina</taxon>
        <taxon>Eurotiomycetes</taxon>
        <taxon>Eurotiomycetidae</taxon>
        <taxon>Eurotiales</taxon>
        <taxon>Aspergillaceae</taxon>
        <taxon>Penicillium</taxon>
    </lineage>
</organism>
<protein>
    <submittedName>
        <fullName evidence="2">Uncharacterized protein</fullName>
    </submittedName>
</protein>
<reference evidence="2" key="1">
    <citation type="submission" date="2022-12" db="EMBL/GenBank/DDBJ databases">
        <authorList>
            <person name="Petersen C."/>
        </authorList>
    </citation>
    <scope>NUCLEOTIDE SEQUENCE</scope>
    <source>
        <strain evidence="2">IBT 17660</strain>
    </source>
</reference>
<feature type="chain" id="PRO_5040792818" evidence="1">
    <location>
        <begin position="20"/>
        <end position="103"/>
    </location>
</feature>
<gene>
    <name evidence="2" type="ORF">N7530_009534</name>
</gene>
<reference evidence="2" key="2">
    <citation type="journal article" date="2023" name="IMA Fungus">
        <title>Comparative genomic study of the Penicillium genus elucidates a diverse pangenome and 15 lateral gene transfer events.</title>
        <authorList>
            <person name="Petersen C."/>
            <person name="Sorensen T."/>
            <person name="Nielsen M.R."/>
            <person name="Sondergaard T.E."/>
            <person name="Sorensen J.L."/>
            <person name="Fitzpatrick D.A."/>
            <person name="Frisvad J.C."/>
            <person name="Nielsen K.L."/>
        </authorList>
    </citation>
    <scope>NUCLEOTIDE SEQUENCE</scope>
    <source>
        <strain evidence="2">IBT 17660</strain>
    </source>
</reference>
<name>A0A9X0BIC7_9EURO</name>
<feature type="signal peptide" evidence="1">
    <location>
        <begin position="1"/>
        <end position="19"/>
    </location>
</feature>
<proteinExistence type="predicted"/>
<dbReference type="AlphaFoldDB" id="A0A9X0BIC7"/>
<evidence type="ECO:0000256" key="1">
    <source>
        <dbReference type="SAM" id="SignalP"/>
    </source>
</evidence>
<dbReference type="EMBL" id="JAPWDO010000006">
    <property type="protein sequence ID" value="KAJ5465747.1"/>
    <property type="molecule type" value="Genomic_DNA"/>
</dbReference>
<keyword evidence="1" id="KW-0732">Signal</keyword>
<sequence>MKFQLLAGALLASTVAVHALPPLSLPNSLFNKEPPADEEKAKWEKCTEDFIGRLGESATGTAEACMYVDCMGQVANEYSRGGVLGILAGVLGGPCAAISRIEV</sequence>
<comment type="caution">
    <text evidence="2">The sequence shown here is derived from an EMBL/GenBank/DDBJ whole genome shotgun (WGS) entry which is preliminary data.</text>
</comment>
<keyword evidence="3" id="KW-1185">Reference proteome</keyword>
<dbReference type="Proteomes" id="UP001147760">
    <property type="component" value="Unassembled WGS sequence"/>
</dbReference>
<evidence type="ECO:0000313" key="2">
    <source>
        <dbReference type="EMBL" id="KAJ5465747.1"/>
    </source>
</evidence>
<evidence type="ECO:0000313" key="3">
    <source>
        <dbReference type="Proteomes" id="UP001147760"/>
    </source>
</evidence>
<accession>A0A9X0BIC7</accession>